<dbReference type="RefSeq" id="WP_066617172.1">
    <property type="nucleotide sequence ID" value="NZ_JBHSYQ010000006.1"/>
</dbReference>
<dbReference type="EC" id="2.4.-.-" evidence="3"/>
<dbReference type="Pfam" id="PF13692">
    <property type="entry name" value="Glyco_trans_1_4"/>
    <property type="match status" value="1"/>
</dbReference>
<keyword evidence="2 3" id="KW-0808">Transferase</keyword>
<comment type="caution">
    <text evidence="3">The sequence shown here is derived from an EMBL/GenBank/DDBJ whole genome shotgun (WGS) entry which is preliminary data.</text>
</comment>
<dbReference type="Proteomes" id="UP001596405">
    <property type="component" value="Unassembled WGS sequence"/>
</dbReference>
<keyword evidence="1 3" id="KW-0328">Glycosyltransferase</keyword>
<accession>A0ABW2DNG5</accession>
<organism evidence="3 4">
    <name type="scientific">Rufibacter roseus</name>
    <dbReference type="NCBI Taxonomy" id="1567108"/>
    <lineage>
        <taxon>Bacteria</taxon>
        <taxon>Pseudomonadati</taxon>
        <taxon>Bacteroidota</taxon>
        <taxon>Cytophagia</taxon>
        <taxon>Cytophagales</taxon>
        <taxon>Hymenobacteraceae</taxon>
        <taxon>Rufibacter</taxon>
    </lineage>
</organism>
<keyword evidence="4" id="KW-1185">Reference proteome</keyword>
<evidence type="ECO:0000256" key="2">
    <source>
        <dbReference type="ARBA" id="ARBA00022679"/>
    </source>
</evidence>
<evidence type="ECO:0000313" key="3">
    <source>
        <dbReference type="EMBL" id="MFC6998580.1"/>
    </source>
</evidence>
<evidence type="ECO:0000256" key="1">
    <source>
        <dbReference type="ARBA" id="ARBA00022676"/>
    </source>
</evidence>
<dbReference type="Gene3D" id="3.40.50.2000">
    <property type="entry name" value="Glycogen Phosphorylase B"/>
    <property type="match status" value="2"/>
</dbReference>
<dbReference type="PANTHER" id="PTHR12526">
    <property type="entry name" value="GLYCOSYLTRANSFERASE"/>
    <property type="match status" value="1"/>
</dbReference>
<dbReference type="GO" id="GO:0016757">
    <property type="term" value="F:glycosyltransferase activity"/>
    <property type="evidence" value="ECO:0007669"/>
    <property type="project" value="UniProtKB-KW"/>
</dbReference>
<protein>
    <submittedName>
        <fullName evidence="3">Glycosyltransferase</fullName>
        <ecNumber evidence="3">2.4.-.-</ecNumber>
    </submittedName>
</protein>
<dbReference type="SUPFAM" id="SSF53756">
    <property type="entry name" value="UDP-Glycosyltransferase/glycogen phosphorylase"/>
    <property type="match status" value="1"/>
</dbReference>
<sequence length="360" mass="41906">MKILFIVPYPYDKAPSQRLKFEQYVPIFKKEGIEVEYSSFFDEEAWSILYKKGKFISKVAAVFRGYFRRVSDLFRLRKYDVVFVHLWVTPIGPPIFEWIYSRVGRNMIYDIDDLVFLNSAKHMAWWKKILSSKDKPIYLMKKAEHVLTGTPYLKDFALRYNPNSTDISVTMDTERYMPINTYSNEGKVVVGWSGSVSTSPYLFLLKDVLQEVNAKFPFKLLVIGDKQFHIEGLDIETLDWTQEMEIPTLQRMDIGLYPLPLDDEWVLGKSGGKALQYMAVGVPAIATAIGANFRVIEDGVSGYLVTTKEEWKERLLYLLQHPEERRKIGLAGRKRIEEKFSVKKTKYTYLAVFNKVAFNK</sequence>
<reference evidence="4" key="1">
    <citation type="journal article" date="2019" name="Int. J. Syst. Evol. Microbiol.">
        <title>The Global Catalogue of Microorganisms (GCM) 10K type strain sequencing project: providing services to taxonomists for standard genome sequencing and annotation.</title>
        <authorList>
            <consortium name="The Broad Institute Genomics Platform"/>
            <consortium name="The Broad Institute Genome Sequencing Center for Infectious Disease"/>
            <person name="Wu L."/>
            <person name="Ma J."/>
        </authorList>
    </citation>
    <scope>NUCLEOTIDE SEQUENCE [LARGE SCALE GENOMIC DNA]</scope>
    <source>
        <strain evidence="4">CGMCC 4.7393</strain>
    </source>
</reference>
<dbReference type="EMBL" id="JBHSYQ010000006">
    <property type="protein sequence ID" value="MFC6998580.1"/>
    <property type="molecule type" value="Genomic_DNA"/>
</dbReference>
<dbReference type="PANTHER" id="PTHR12526:SF629">
    <property type="entry name" value="TEICHURONIC ACID BIOSYNTHESIS GLYCOSYLTRANSFERASE TUAH-RELATED"/>
    <property type="match status" value="1"/>
</dbReference>
<evidence type="ECO:0000313" key="4">
    <source>
        <dbReference type="Proteomes" id="UP001596405"/>
    </source>
</evidence>
<name>A0ABW2DNG5_9BACT</name>
<gene>
    <name evidence="3" type="ORF">ACFQHR_13155</name>
</gene>
<proteinExistence type="predicted"/>